<dbReference type="EMBL" id="MTYH01000036">
    <property type="protein sequence ID" value="PNP44016.1"/>
    <property type="molecule type" value="Genomic_DNA"/>
</dbReference>
<sequence length="54" mass="5840">MASNIVATGNTKADIRIRAKKIYTLQPGVPAQRSLAIVGQHIFSISAAKMTWIT</sequence>
<dbReference type="AlphaFoldDB" id="A0A2K0TER5"/>
<dbReference type="OrthoDB" id="194468at2759"/>
<dbReference type="Proteomes" id="UP000236546">
    <property type="component" value="Unassembled WGS sequence"/>
</dbReference>
<protein>
    <submittedName>
        <fullName evidence="1">Uncharacterized protein</fullName>
    </submittedName>
</protein>
<evidence type="ECO:0000313" key="2">
    <source>
        <dbReference type="Proteomes" id="UP000236546"/>
    </source>
</evidence>
<name>A0A2K0TER5_9HYPO</name>
<reference evidence="1 2" key="1">
    <citation type="submission" date="2017-02" db="EMBL/GenBank/DDBJ databases">
        <title>Genomes of Trichoderma spp. with biocontrol activity.</title>
        <authorList>
            <person name="Gardiner D."/>
            <person name="Kazan K."/>
            <person name="Vos C."/>
            <person name="Harvey P."/>
        </authorList>
    </citation>
    <scope>NUCLEOTIDE SEQUENCE [LARGE SCALE GENOMIC DNA]</scope>
    <source>
        <strain evidence="1 2">A5MH</strain>
    </source>
</reference>
<organism evidence="1 2">
    <name type="scientific">Trichoderma gamsii</name>
    <dbReference type="NCBI Taxonomy" id="398673"/>
    <lineage>
        <taxon>Eukaryota</taxon>
        <taxon>Fungi</taxon>
        <taxon>Dikarya</taxon>
        <taxon>Ascomycota</taxon>
        <taxon>Pezizomycotina</taxon>
        <taxon>Sordariomycetes</taxon>
        <taxon>Hypocreomycetidae</taxon>
        <taxon>Hypocreales</taxon>
        <taxon>Hypocreaceae</taxon>
        <taxon>Trichoderma</taxon>
    </lineage>
</organism>
<evidence type="ECO:0000313" key="1">
    <source>
        <dbReference type="EMBL" id="PNP44016.1"/>
    </source>
</evidence>
<proteinExistence type="predicted"/>
<gene>
    <name evidence="1" type="ORF">TGAMA5MH_04301</name>
</gene>
<accession>A0A2K0TER5</accession>
<comment type="caution">
    <text evidence="1">The sequence shown here is derived from an EMBL/GenBank/DDBJ whole genome shotgun (WGS) entry which is preliminary data.</text>
</comment>